<reference evidence="9 10" key="1">
    <citation type="journal article" date="2018" name="Front. Microbiol.">
        <title>Phylogeny of Vibrio vulnificus from the Analysis of the Core-Genome: Implications for Intra-Species Taxonomy.</title>
        <authorList>
            <person name="Roig F.J."/>
            <person name="Gonzalez-Candelas F."/>
            <person name="Sanjuan E."/>
            <person name="Fouz B."/>
            <person name="Feil E.J."/>
            <person name="Llorens C."/>
            <person name="Baker-Austin C."/>
            <person name="Oliver J.D."/>
            <person name="Danin-Poleg Y."/>
            <person name="Gibas C.J."/>
            <person name="Kashi Y."/>
            <person name="Gulig P.A."/>
            <person name="Morrison S.S."/>
            <person name="Amaro C."/>
        </authorList>
    </citation>
    <scope>NUCLEOTIDE SEQUENCE [LARGE SCALE GENOMIC DNA]</scope>
    <source>
        <strain evidence="9 10">CECT4608</strain>
    </source>
</reference>
<evidence type="ECO:0000256" key="5">
    <source>
        <dbReference type="ARBA" id="ARBA00022918"/>
    </source>
</evidence>
<dbReference type="InterPro" id="IPR043502">
    <property type="entry name" value="DNA/RNA_pol_sf"/>
</dbReference>
<evidence type="ECO:0000256" key="4">
    <source>
        <dbReference type="ARBA" id="ARBA00022842"/>
    </source>
</evidence>
<dbReference type="GO" id="GO:0003964">
    <property type="term" value="F:RNA-directed DNA polymerase activity"/>
    <property type="evidence" value="ECO:0007669"/>
    <property type="project" value="UniProtKB-KW"/>
</dbReference>
<protein>
    <submittedName>
        <fullName evidence="9">Reverse transcriptase</fullName>
    </submittedName>
</protein>
<dbReference type="Proteomes" id="UP000237466">
    <property type="component" value="Unassembled WGS sequence"/>
</dbReference>
<dbReference type="AlphaFoldDB" id="A0A2S3QYJ8"/>
<evidence type="ECO:0000256" key="1">
    <source>
        <dbReference type="ARBA" id="ARBA00022679"/>
    </source>
</evidence>
<dbReference type="SUPFAM" id="SSF56672">
    <property type="entry name" value="DNA/RNA polymerases"/>
    <property type="match status" value="1"/>
</dbReference>
<keyword evidence="5 9" id="KW-0695">RNA-directed DNA polymerase</keyword>
<dbReference type="Pfam" id="PF00078">
    <property type="entry name" value="RVT_1"/>
    <property type="match status" value="1"/>
</dbReference>
<dbReference type="InterPro" id="IPR000477">
    <property type="entry name" value="RT_dom"/>
</dbReference>
<accession>A0A2S3QYJ8</accession>
<dbReference type="InterPro" id="IPR000123">
    <property type="entry name" value="Reverse_transcriptase_msDNA"/>
</dbReference>
<keyword evidence="2" id="KW-0548">Nucleotidyltransferase</keyword>
<dbReference type="GO" id="GO:0003723">
    <property type="term" value="F:RNA binding"/>
    <property type="evidence" value="ECO:0007669"/>
    <property type="project" value="InterPro"/>
</dbReference>
<feature type="domain" description="Reverse transcriptase" evidence="8">
    <location>
        <begin position="1"/>
        <end position="252"/>
    </location>
</feature>
<evidence type="ECO:0000256" key="6">
    <source>
        <dbReference type="ARBA" id="ARBA00023118"/>
    </source>
</evidence>
<keyword evidence="3" id="KW-0479">Metal-binding</keyword>
<evidence type="ECO:0000313" key="9">
    <source>
        <dbReference type="EMBL" id="POB43990.1"/>
    </source>
</evidence>
<evidence type="ECO:0000313" key="10">
    <source>
        <dbReference type="Proteomes" id="UP000237466"/>
    </source>
</evidence>
<evidence type="ECO:0000256" key="7">
    <source>
        <dbReference type="ARBA" id="ARBA00034120"/>
    </source>
</evidence>
<dbReference type="PRINTS" id="PR00866">
    <property type="entry name" value="RNADNAPOLMS"/>
</dbReference>
<name>A0A2S3QYJ8_VIBVL</name>
<dbReference type="CDD" id="cd03487">
    <property type="entry name" value="RT_Bac_retron_II"/>
    <property type="match status" value="1"/>
</dbReference>
<comment type="caution">
    <text evidence="9">The sequence shown here is derived from an EMBL/GenBank/DDBJ whole genome shotgun (WGS) entry which is preliminary data.</text>
</comment>
<proteinExistence type="inferred from homology"/>
<keyword evidence="1" id="KW-0808">Transferase</keyword>
<sequence length="390" mass="46289">MPKLISKNKISSVDNLCRALDISRCELDAIYALNDDEKYSEPSKLAFKKDGKKRVIKCPIPIIRKVQNRINSRIFKTLVKWPEFLFGSIPNDEFEDIELKKDYVTCASLHCEAKSLLKIDISDFFSNIHEDFVRELFLDFFNYDEDLVDYLIKICCYKGTLVQGALTSSYIASLILWNEERYVVRKLERWGLVYTRLVDDITVSSKRSKYNFSIAEHHIYEMLFKKDLPVNKEKSKIFFSSSSPLTVHGLRVSFKTPRLPSDEVRRIRAAVQCLENLYSEPNYNTSYSYRKDFQRCVGRVNKLARVHHEKHKPLMNRLRKIRPKPSEIDLKISKKILSKLKMEYDDKKDKYWYKKQYWQLVDRVNLISSTYHKEACYFRNELKNIKPEFD</sequence>
<keyword evidence="4" id="KW-0460">Magnesium</keyword>
<comment type="similarity">
    <text evidence="7">Belongs to the bacterial reverse transcriptase family.</text>
</comment>
<dbReference type="GO" id="GO:0051607">
    <property type="term" value="P:defense response to virus"/>
    <property type="evidence" value="ECO:0007669"/>
    <property type="project" value="UniProtKB-KW"/>
</dbReference>
<gene>
    <name evidence="9" type="ORF">CRN52_19910</name>
</gene>
<evidence type="ECO:0000259" key="8">
    <source>
        <dbReference type="PROSITE" id="PS50878"/>
    </source>
</evidence>
<dbReference type="RefSeq" id="WP_103201024.1">
    <property type="nucleotide sequence ID" value="NZ_JASMUA010000001.1"/>
</dbReference>
<evidence type="ECO:0000256" key="3">
    <source>
        <dbReference type="ARBA" id="ARBA00022723"/>
    </source>
</evidence>
<dbReference type="EMBL" id="PDGH01000126">
    <property type="protein sequence ID" value="POB43990.1"/>
    <property type="molecule type" value="Genomic_DNA"/>
</dbReference>
<keyword evidence="6" id="KW-0051">Antiviral defense</keyword>
<dbReference type="GO" id="GO:0046872">
    <property type="term" value="F:metal ion binding"/>
    <property type="evidence" value="ECO:0007669"/>
    <property type="project" value="UniProtKB-KW"/>
</dbReference>
<dbReference type="PROSITE" id="PS50878">
    <property type="entry name" value="RT_POL"/>
    <property type="match status" value="1"/>
</dbReference>
<organism evidence="9 10">
    <name type="scientific">Vibrio vulnificus</name>
    <dbReference type="NCBI Taxonomy" id="672"/>
    <lineage>
        <taxon>Bacteria</taxon>
        <taxon>Pseudomonadati</taxon>
        <taxon>Pseudomonadota</taxon>
        <taxon>Gammaproteobacteria</taxon>
        <taxon>Vibrionales</taxon>
        <taxon>Vibrionaceae</taxon>
        <taxon>Vibrio</taxon>
    </lineage>
</organism>
<evidence type="ECO:0000256" key="2">
    <source>
        <dbReference type="ARBA" id="ARBA00022695"/>
    </source>
</evidence>